<organism evidence="4 5">
    <name type="scientific">Parambassis ranga</name>
    <name type="common">Indian glassy fish</name>
    <dbReference type="NCBI Taxonomy" id="210632"/>
    <lineage>
        <taxon>Eukaryota</taxon>
        <taxon>Metazoa</taxon>
        <taxon>Chordata</taxon>
        <taxon>Craniata</taxon>
        <taxon>Vertebrata</taxon>
        <taxon>Euteleostomi</taxon>
        <taxon>Actinopterygii</taxon>
        <taxon>Neopterygii</taxon>
        <taxon>Teleostei</taxon>
        <taxon>Neoteleostei</taxon>
        <taxon>Acanthomorphata</taxon>
        <taxon>Ovalentaria</taxon>
        <taxon>Ambassidae</taxon>
        <taxon>Parambassis</taxon>
    </lineage>
</organism>
<dbReference type="AlphaFoldDB" id="A0A6P7JFN0"/>
<evidence type="ECO:0000313" key="4">
    <source>
        <dbReference type="Proteomes" id="UP000515145"/>
    </source>
</evidence>
<sequence>MAHPPEVILKTLEDLGEEEFETFKWYMYQKRPPEDFPSIPKYKLEKATRTQTVDQMLQIYTENSIKVMNMVLVKIRRKNVVKDDPSEPSGSDGTVHRGHQPVMKGRNTALALMGVKECGTFVSPILNHLQQRRVLGNDGTVLLCRNRLDCLYKLMLSACSHYYFVIVHFAVTVTINVSVVKCVLFFSVRLSSCNLSERSCEALSSVLTSESSSLRELDLSDNNLWDSGVKQLAAGLETPQCRLEALRLSSCLITEEGCASLASALTSNPSHLRELDLSYNLMGPGDSGVKLLSDIQDSPNYRLDTLRVDHGGELRLKPGLRKYF</sequence>
<dbReference type="SUPFAM" id="SSF52047">
    <property type="entry name" value="RNI-like"/>
    <property type="match status" value="1"/>
</dbReference>
<dbReference type="GeneID" id="114444975"/>
<keyword evidence="4" id="KW-1185">Reference proteome</keyword>
<dbReference type="InterPro" id="IPR051261">
    <property type="entry name" value="NLR"/>
</dbReference>
<evidence type="ECO:0000313" key="5">
    <source>
        <dbReference type="RefSeq" id="XP_028275694.1"/>
    </source>
</evidence>
<evidence type="ECO:0000256" key="1">
    <source>
        <dbReference type="ARBA" id="ARBA00022614"/>
    </source>
</evidence>
<dbReference type="OrthoDB" id="120976at2759"/>
<gene>
    <name evidence="5" type="primary">LOC114444975</name>
</gene>
<dbReference type="Pfam" id="PF02758">
    <property type="entry name" value="PYRIN"/>
    <property type="match status" value="1"/>
</dbReference>
<dbReference type="SUPFAM" id="SSF47986">
    <property type="entry name" value="DEATH domain"/>
    <property type="match status" value="1"/>
</dbReference>
<dbReference type="CDD" id="cd08321">
    <property type="entry name" value="Pyrin_ASC-like"/>
    <property type="match status" value="1"/>
</dbReference>
<dbReference type="Pfam" id="PF13516">
    <property type="entry name" value="LRR_6"/>
    <property type="match status" value="2"/>
</dbReference>
<keyword evidence="2" id="KW-0677">Repeat</keyword>
<dbReference type="Gene3D" id="3.80.10.10">
    <property type="entry name" value="Ribonuclease Inhibitor"/>
    <property type="match status" value="1"/>
</dbReference>
<dbReference type="PROSITE" id="PS50824">
    <property type="entry name" value="DAPIN"/>
    <property type="match status" value="1"/>
</dbReference>
<evidence type="ECO:0000256" key="2">
    <source>
        <dbReference type="ARBA" id="ARBA00022737"/>
    </source>
</evidence>
<dbReference type="PANTHER" id="PTHR24106">
    <property type="entry name" value="NACHT, LRR AND CARD DOMAINS-CONTAINING"/>
    <property type="match status" value="1"/>
</dbReference>
<proteinExistence type="predicted"/>
<dbReference type="InterPro" id="IPR004020">
    <property type="entry name" value="DAPIN"/>
</dbReference>
<protein>
    <submittedName>
        <fullName evidence="5">Ribonuclease inhibitor-like</fullName>
    </submittedName>
</protein>
<dbReference type="SMART" id="SM01289">
    <property type="entry name" value="PYRIN"/>
    <property type="match status" value="1"/>
</dbReference>
<dbReference type="Gene3D" id="1.10.533.10">
    <property type="entry name" value="Death Domain, Fas"/>
    <property type="match status" value="1"/>
</dbReference>
<feature type="domain" description="Pyrin" evidence="3">
    <location>
        <begin position="1"/>
        <end position="62"/>
    </location>
</feature>
<dbReference type="InterPro" id="IPR032675">
    <property type="entry name" value="LRR_dom_sf"/>
</dbReference>
<dbReference type="Proteomes" id="UP000515145">
    <property type="component" value="Chromosome 2"/>
</dbReference>
<dbReference type="InParanoid" id="A0A6P7JFN0"/>
<accession>A0A6P7JFN0</accession>
<dbReference type="RefSeq" id="XP_028275694.1">
    <property type="nucleotide sequence ID" value="XM_028419893.1"/>
</dbReference>
<name>A0A6P7JFN0_9TELE</name>
<feature type="non-terminal residue" evidence="5">
    <location>
        <position position="324"/>
    </location>
</feature>
<dbReference type="InterPro" id="IPR011029">
    <property type="entry name" value="DEATH-like_dom_sf"/>
</dbReference>
<reference evidence="5" key="1">
    <citation type="submission" date="2025-08" db="UniProtKB">
        <authorList>
            <consortium name="RefSeq"/>
        </authorList>
    </citation>
    <scope>IDENTIFICATION</scope>
</reference>
<evidence type="ECO:0000259" key="3">
    <source>
        <dbReference type="PROSITE" id="PS50824"/>
    </source>
</evidence>
<dbReference type="InterPro" id="IPR001611">
    <property type="entry name" value="Leu-rich_rpt"/>
</dbReference>
<keyword evidence="1" id="KW-0433">Leucine-rich repeat</keyword>
<dbReference type="SMART" id="SM00368">
    <property type="entry name" value="LRR_RI"/>
    <property type="match status" value="3"/>
</dbReference>